<evidence type="ECO:0000256" key="1">
    <source>
        <dbReference type="SAM" id="MobiDB-lite"/>
    </source>
</evidence>
<evidence type="ECO:0000313" key="2">
    <source>
        <dbReference type="EMBL" id="KAF9517102.1"/>
    </source>
</evidence>
<dbReference type="AlphaFoldDB" id="A0A9P6DX56"/>
<feature type="region of interest" description="Disordered" evidence="1">
    <location>
        <begin position="283"/>
        <end position="314"/>
    </location>
</feature>
<accession>A0A9P6DX56</accession>
<evidence type="ECO:0000313" key="3">
    <source>
        <dbReference type="Proteomes" id="UP000886523"/>
    </source>
</evidence>
<protein>
    <recommendedName>
        <fullName evidence="4">IMD domain-containing protein</fullName>
    </recommendedName>
</protein>
<dbReference type="Proteomes" id="UP000886523">
    <property type="component" value="Unassembled WGS sequence"/>
</dbReference>
<proteinExistence type="predicted"/>
<feature type="compositionally biased region" description="Polar residues" evidence="1">
    <location>
        <begin position="296"/>
        <end position="314"/>
    </location>
</feature>
<name>A0A9P6DX56_9AGAM</name>
<reference evidence="2" key="1">
    <citation type="journal article" date="2020" name="Nat. Commun.">
        <title>Large-scale genome sequencing of mycorrhizal fungi provides insights into the early evolution of symbiotic traits.</title>
        <authorList>
            <person name="Miyauchi S."/>
            <person name="Kiss E."/>
            <person name="Kuo A."/>
            <person name="Drula E."/>
            <person name="Kohler A."/>
            <person name="Sanchez-Garcia M."/>
            <person name="Morin E."/>
            <person name="Andreopoulos B."/>
            <person name="Barry K.W."/>
            <person name="Bonito G."/>
            <person name="Buee M."/>
            <person name="Carver A."/>
            <person name="Chen C."/>
            <person name="Cichocki N."/>
            <person name="Clum A."/>
            <person name="Culley D."/>
            <person name="Crous P.W."/>
            <person name="Fauchery L."/>
            <person name="Girlanda M."/>
            <person name="Hayes R.D."/>
            <person name="Keri Z."/>
            <person name="LaButti K."/>
            <person name="Lipzen A."/>
            <person name="Lombard V."/>
            <person name="Magnuson J."/>
            <person name="Maillard F."/>
            <person name="Murat C."/>
            <person name="Nolan M."/>
            <person name="Ohm R.A."/>
            <person name="Pangilinan J."/>
            <person name="Pereira M.F."/>
            <person name="Perotto S."/>
            <person name="Peter M."/>
            <person name="Pfister S."/>
            <person name="Riley R."/>
            <person name="Sitrit Y."/>
            <person name="Stielow J.B."/>
            <person name="Szollosi G."/>
            <person name="Zifcakova L."/>
            <person name="Stursova M."/>
            <person name="Spatafora J.W."/>
            <person name="Tedersoo L."/>
            <person name="Vaario L.M."/>
            <person name="Yamada A."/>
            <person name="Yan M."/>
            <person name="Wang P."/>
            <person name="Xu J."/>
            <person name="Bruns T."/>
            <person name="Baldrian P."/>
            <person name="Vilgalys R."/>
            <person name="Dunand C."/>
            <person name="Henrissat B."/>
            <person name="Grigoriev I.V."/>
            <person name="Hibbett D."/>
            <person name="Nagy L.G."/>
            <person name="Martin F.M."/>
        </authorList>
    </citation>
    <scope>NUCLEOTIDE SEQUENCE</scope>
    <source>
        <strain evidence="2">UP504</strain>
    </source>
</reference>
<keyword evidence="3" id="KW-1185">Reference proteome</keyword>
<organism evidence="2 3">
    <name type="scientific">Hydnum rufescens UP504</name>
    <dbReference type="NCBI Taxonomy" id="1448309"/>
    <lineage>
        <taxon>Eukaryota</taxon>
        <taxon>Fungi</taxon>
        <taxon>Dikarya</taxon>
        <taxon>Basidiomycota</taxon>
        <taxon>Agaricomycotina</taxon>
        <taxon>Agaricomycetes</taxon>
        <taxon>Cantharellales</taxon>
        <taxon>Hydnaceae</taxon>
        <taxon>Hydnum</taxon>
    </lineage>
</organism>
<comment type="caution">
    <text evidence="2">The sequence shown here is derived from an EMBL/GenBank/DDBJ whole genome shotgun (WGS) entry which is preliminary data.</text>
</comment>
<evidence type="ECO:0008006" key="4">
    <source>
        <dbReference type="Google" id="ProtNLM"/>
    </source>
</evidence>
<dbReference type="EMBL" id="MU128934">
    <property type="protein sequence ID" value="KAF9517102.1"/>
    <property type="molecule type" value="Genomic_DNA"/>
</dbReference>
<dbReference type="OrthoDB" id="2450055at2759"/>
<gene>
    <name evidence="2" type="ORF">BS47DRAFT_568739</name>
</gene>
<feature type="compositionally biased region" description="Polar residues" evidence="1">
    <location>
        <begin position="235"/>
        <end position="264"/>
    </location>
</feature>
<sequence>MASLLDRRDIHKGVIALENIASAFFDYAQAAKASVLSQRRLTKCLREVANVKGNPPIANTAFAASAWILDAITGVDAKFALIMEREYETLSAELRKWFKRLAKEEKDHDEYTNVRQNKIRQAGERYEKRALKRDVGEEHNRYINLLNTLGAEISEAQAAHAHSVNHRHTTVMFSIGACISRLADASWIRTCEGVKHCAPGIGRVGEARVFCETGWLGNAPNDLADLSNPHLSLEDPNSLSGRLSPSANTQSPSHLSETQTSNSPAAFVPPDPLHEAQHLEELEEPRLYGSPPRQAFISTTSRKTSPSDWRILNQSSDTTAIPEYYTSNLPMDRGSYDPVLEDPSPPHSRSADLPLALCPMHHHLLPSRTLRC</sequence>
<feature type="region of interest" description="Disordered" evidence="1">
    <location>
        <begin position="227"/>
        <end position="271"/>
    </location>
</feature>